<organism evidence="1 2">
    <name type="scientific">Adineta steineri</name>
    <dbReference type="NCBI Taxonomy" id="433720"/>
    <lineage>
        <taxon>Eukaryota</taxon>
        <taxon>Metazoa</taxon>
        <taxon>Spiralia</taxon>
        <taxon>Gnathifera</taxon>
        <taxon>Rotifera</taxon>
        <taxon>Eurotatoria</taxon>
        <taxon>Bdelloidea</taxon>
        <taxon>Adinetida</taxon>
        <taxon>Adinetidae</taxon>
        <taxon>Adineta</taxon>
    </lineage>
</organism>
<gene>
    <name evidence="1" type="ORF">OKA104_LOCUS45663</name>
</gene>
<evidence type="ECO:0000313" key="1">
    <source>
        <dbReference type="EMBL" id="CAF4290460.1"/>
    </source>
</evidence>
<protein>
    <submittedName>
        <fullName evidence="1">Uncharacterized protein</fullName>
    </submittedName>
</protein>
<dbReference type="EMBL" id="CAJOAY010015510">
    <property type="protein sequence ID" value="CAF4290460.1"/>
    <property type="molecule type" value="Genomic_DNA"/>
</dbReference>
<accession>A0A820HAN6</accession>
<reference evidence="1" key="1">
    <citation type="submission" date="2021-02" db="EMBL/GenBank/DDBJ databases">
        <authorList>
            <person name="Nowell W R."/>
        </authorList>
    </citation>
    <scope>NUCLEOTIDE SEQUENCE</scope>
</reference>
<dbReference type="Proteomes" id="UP000663881">
    <property type="component" value="Unassembled WGS sequence"/>
</dbReference>
<feature type="non-terminal residue" evidence="1">
    <location>
        <position position="1"/>
    </location>
</feature>
<evidence type="ECO:0000313" key="2">
    <source>
        <dbReference type="Proteomes" id="UP000663881"/>
    </source>
</evidence>
<sequence>PAAIVFNDAGHA</sequence>
<proteinExistence type="predicted"/>
<name>A0A820HAN6_9BILA</name>
<comment type="caution">
    <text evidence="1">The sequence shown here is derived from an EMBL/GenBank/DDBJ whole genome shotgun (WGS) entry which is preliminary data.</text>
</comment>